<keyword evidence="2" id="KW-1185">Reference proteome</keyword>
<protein>
    <submittedName>
        <fullName evidence="1">Uncharacterized protein</fullName>
    </submittedName>
</protein>
<evidence type="ECO:0000313" key="1">
    <source>
        <dbReference type="EMBL" id="TFK64835.1"/>
    </source>
</evidence>
<gene>
    <name evidence="1" type="ORF">BDN72DRAFT_250867</name>
</gene>
<name>A0ACD3AHD0_9AGAR</name>
<proteinExistence type="predicted"/>
<dbReference type="EMBL" id="ML208459">
    <property type="protein sequence ID" value="TFK64835.1"/>
    <property type="molecule type" value="Genomic_DNA"/>
</dbReference>
<sequence>MQDSTIRSILSGEQEEEENVVAQVALPPDASQTAHSDSTITLGQSPVEDADHKDRRICRALELRTELKALKDQLAAVKESEDLETQIDNLEDEYLELYTGLLPEKGVEYGTTYGYGTSLSIERTRIAEASTLSMLTGCLHPDARRIQNLYILFPLFDTKDGMRMRPRKTVTDLLDRYGLKYKPYSEPGGIIVPLPS</sequence>
<reference evidence="1 2" key="1">
    <citation type="journal article" date="2019" name="Nat. Ecol. Evol.">
        <title>Megaphylogeny resolves global patterns of mushroom evolution.</title>
        <authorList>
            <person name="Varga T."/>
            <person name="Krizsan K."/>
            <person name="Foldi C."/>
            <person name="Dima B."/>
            <person name="Sanchez-Garcia M."/>
            <person name="Sanchez-Ramirez S."/>
            <person name="Szollosi G.J."/>
            <person name="Szarkandi J.G."/>
            <person name="Papp V."/>
            <person name="Albert L."/>
            <person name="Andreopoulos W."/>
            <person name="Angelini C."/>
            <person name="Antonin V."/>
            <person name="Barry K.W."/>
            <person name="Bougher N.L."/>
            <person name="Buchanan P."/>
            <person name="Buyck B."/>
            <person name="Bense V."/>
            <person name="Catcheside P."/>
            <person name="Chovatia M."/>
            <person name="Cooper J."/>
            <person name="Damon W."/>
            <person name="Desjardin D."/>
            <person name="Finy P."/>
            <person name="Geml J."/>
            <person name="Haridas S."/>
            <person name="Hughes K."/>
            <person name="Justo A."/>
            <person name="Karasinski D."/>
            <person name="Kautmanova I."/>
            <person name="Kiss B."/>
            <person name="Kocsube S."/>
            <person name="Kotiranta H."/>
            <person name="LaButti K.M."/>
            <person name="Lechner B.E."/>
            <person name="Liimatainen K."/>
            <person name="Lipzen A."/>
            <person name="Lukacs Z."/>
            <person name="Mihaltcheva S."/>
            <person name="Morgado L.N."/>
            <person name="Niskanen T."/>
            <person name="Noordeloos M.E."/>
            <person name="Ohm R.A."/>
            <person name="Ortiz-Santana B."/>
            <person name="Ovrebo C."/>
            <person name="Racz N."/>
            <person name="Riley R."/>
            <person name="Savchenko A."/>
            <person name="Shiryaev A."/>
            <person name="Soop K."/>
            <person name="Spirin V."/>
            <person name="Szebenyi C."/>
            <person name="Tomsovsky M."/>
            <person name="Tulloss R.E."/>
            <person name="Uehling J."/>
            <person name="Grigoriev I.V."/>
            <person name="Vagvolgyi C."/>
            <person name="Papp T."/>
            <person name="Martin F.M."/>
            <person name="Miettinen O."/>
            <person name="Hibbett D.S."/>
            <person name="Nagy L.G."/>
        </authorList>
    </citation>
    <scope>NUCLEOTIDE SEQUENCE [LARGE SCALE GENOMIC DNA]</scope>
    <source>
        <strain evidence="1 2">NL-1719</strain>
    </source>
</reference>
<dbReference type="Proteomes" id="UP000308600">
    <property type="component" value="Unassembled WGS sequence"/>
</dbReference>
<evidence type="ECO:0000313" key="2">
    <source>
        <dbReference type="Proteomes" id="UP000308600"/>
    </source>
</evidence>
<organism evidence="1 2">
    <name type="scientific">Pluteus cervinus</name>
    <dbReference type="NCBI Taxonomy" id="181527"/>
    <lineage>
        <taxon>Eukaryota</taxon>
        <taxon>Fungi</taxon>
        <taxon>Dikarya</taxon>
        <taxon>Basidiomycota</taxon>
        <taxon>Agaricomycotina</taxon>
        <taxon>Agaricomycetes</taxon>
        <taxon>Agaricomycetidae</taxon>
        <taxon>Agaricales</taxon>
        <taxon>Pluteineae</taxon>
        <taxon>Pluteaceae</taxon>
        <taxon>Pluteus</taxon>
    </lineage>
</organism>
<accession>A0ACD3AHD0</accession>